<dbReference type="STRING" id="1297750.SAMN05444405_10319"/>
<dbReference type="RefSeq" id="WP_073399247.1">
    <property type="nucleotide sequence ID" value="NZ_FQTV01000003.1"/>
</dbReference>
<evidence type="ECO:0000313" key="3">
    <source>
        <dbReference type="Proteomes" id="UP000184509"/>
    </source>
</evidence>
<dbReference type="Gene3D" id="3.40.50.2000">
    <property type="entry name" value="Glycogen Phosphorylase B"/>
    <property type="match status" value="2"/>
</dbReference>
<reference evidence="2 3" key="1">
    <citation type="submission" date="2016-11" db="EMBL/GenBank/DDBJ databases">
        <authorList>
            <person name="Jaros S."/>
            <person name="Januszkiewicz K."/>
            <person name="Wedrychowicz H."/>
        </authorList>
    </citation>
    <scope>NUCLEOTIDE SEQUENCE [LARGE SCALE GENOMIC DNA]</scope>
    <source>
        <strain evidence="2 3">DSM 26991</strain>
    </source>
</reference>
<dbReference type="OrthoDB" id="1096251at2"/>
<protein>
    <submittedName>
        <fullName evidence="2">Glycosyltransferase involved in cell wall bisynthesis</fullName>
    </submittedName>
</protein>
<keyword evidence="2" id="KW-0808">Transferase</keyword>
<feature type="domain" description="Glycosyl transferase family 1" evidence="1">
    <location>
        <begin position="228"/>
        <end position="385"/>
    </location>
</feature>
<dbReference type="Proteomes" id="UP000184509">
    <property type="component" value="Unassembled WGS sequence"/>
</dbReference>
<evidence type="ECO:0000313" key="2">
    <source>
        <dbReference type="EMBL" id="SHE77540.1"/>
    </source>
</evidence>
<name>A0A1M4W8Q2_9BACE</name>
<evidence type="ECO:0000259" key="1">
    <source>
        <dbReference type="Pfam" id="PF00534"/>
    </source>
</evidence>
<proteinExistence type="predicted"/>
<organism evidence="2 3">
    <name type="scientific">Bacteroides luti</name>
    <dbReference type="NCBI Taxonomy" id="1297750"/>
    <lineage>
        <taxon>Bacteria</taxon>
        <taxon>Pseudomonadati</taxon>
        <taxon>Bacteroidota</taxon>
        <taxon>Bacteroidia</taxon>
        <taxon>Bacteroidales</taxon>
        <taxon>Bacteroidaceae</taxon>
        <taxon>Bacteroides</taxon>
    </lineage>
</organism>
<dbReference type="CDD" id="cd03801">
    <property type="entry name" value="GT4_PimA-like"/>
    <property type="match status" value="1"/>
</dbReference>
<gene>
    <name evidence="2" type="ORF">SAMN05444405_10319</name>
</gene>
<accession>A0A1M4W8Q2</accession>
<dbReference type="EMBL" id="FQTV01000003">
    <property type="protein sequence ID" value="SHE77540.1"/>
    <property type="molecule type" value="Genomic_DNA"/>
</dbReference>
<dbReference type="GO" id="GO:0016757">
    <property type="term" value="F:glycosyltransferase activity"/>
    <property type="evidence" value="ECO:0007669"/>
    <property type="project" value="InterPro"/>
</dbReference>
<dbReference type="AlphaFoldDB" id="A0A1M4W8Q2"/>
<dbReference type="InterPro" id="IPR001296">
    <property type="entry name" value="Glyco_trans_1"/>
</dbReference>
<dbReference type="Pfam" id="PF00534">
    <property type="entry name" value="Glycos_transf_1"/>
    <property type="match status" value="1"/>
</dbReference>
<sequence>MKILWITNILFPDLCKELGMKELVTGGWMYSLAKLLICESSVKLAVATVYSGKILMSKEINGISYFLLPLQRDNKRYSKNMEKYWLEVQDEFQPDAVHIHGTEFAHGLAYIRACSPKNVTISIQGLLSVYERYYYTGITNAEIFKNISLRDILKMDTIFQQRVKMRKRGMLEHEYIQSVDYVIGRTSWDMAHVLTINPKVNYLFCNETLRGEFYQHTWSLKSCEKHSVFVSQAAYPIKGLHQVLKALPSVLKKYPDTKLYIGGSDCIPHNLKEKLLQTGYDKYILRLMKKLKIRDKVIYTGILGEKEMCNRYLKSHLFVCPSSIENSPNSVGESQLLGVPCIASYVGGIPDMIESGKTGLLYRFEETEMLSKAICDIFGNDDLAELLSFNEQAVAAGRHSGEVNRNTMIAIYKAIC</sequence>
<keyword evidence="3" id="KW-1185">Reference proteome</keyword>
<dbReference type="PANTHER" id="PTHR12526">
    <property type="entry name" value="GLYCOSYLTRANSFERASE"/>
    <property type="match status" value="1"/>
</dbReference>
<dbReference type="SUPFAM" id="SSF53756">
    <property type="entry name" value="UDP-Glycosyltransferase/glycogen phosphorylase"/>
    <property type="match status" value="1"/>
</dbReference>